<gene>
    <name evidence="9" type="ORF">PsYK624_010900</name>
</gene>
<name>A0A9P3FYP1_9APHY</name>
<dbReference type="GO" id="GO:0034475">
    <property type="term" value="P:U4 snRNA 3'-end processing"/>
    <property type="evidence" value="ECO:0007669"/>
    <property type="project" value="TreeGrafter"/>
</dbReference>
<dbReference type="SMART" id="SM00535">
    <property type="entry name" value="RIBOc"/>
    <property type="match status" value="1"/>
</dbReference>
<dbReference type="PANTHER" id="PTHR11207">
    <property type="entry name" value="RIBONUCLEASE III"/>
    <property type="match status" value="1"/>
</dbReference>
<evidence type="ECO:0000259" key="8">
    <source>
        <dbReference type="PROSITE" id="PS50142"/>
    </source>
</evidence>
<evidence type="ECO:0000256" key="1">
    <source>
        <dbReference type="ARBA" id="ARBA00022722"/>
    </source>
</evidence>
<keyword evidence="2" id="KW-0255">Endonuclease</keyword>
<evidence type="ECO:0000256" key="5">
    <source>
        <dbReference type="PROSITE-ProRule" id="PRU00266"/>
    </source>
</evidence>
<feature type="domain" description="DRBM" evidence="7">
    <location>
        <begin position="214"/>
        <end position="284"/>
    </location>
</feature>
<feature type="region of interest" description="Disordered" evidence="6">
    <location>
        <begin position="186"/>
        <end position="206"/>
    </location>
</feature>
<dbReference type="Gene3D" id="3.30.160.20">
    <property type="match status" value="1"/>
</dbReference>
<evidence type="ECO:0000256" key="2">
    <source>
        <dbReference type="ARBA" id="ARBA00022759"/>
    </source>
</evidence>
<evidence type="ECO:0000256" key="6">
    <source>
        <dbReference type="SAM" id="MobiDB-lite"/>
    </source>
</evidence>
<protein>
    <submittedName>
        <fullName evidence="9">Ribonuclease III</fullName>
    </submittedName>
</protein>
<evidence type="ECO:0000313" key="10">
    <source>
        <dbReference type="Proteomes" id="UP000703269"/>
    </source>
</evidence>
<keyword evidence="4 5" id="KW-0694">RNA-binding</keyword>
<comment type="caution">
    <text evidence="9">The sequence shown here is derived from an EMBL/GenBank/DDBJ whole genome shotgun (WGS) entry which is preliminary data.</text>
</comment>
<proteinExistence type="predicted"/>
<keyword evidence="3" id="KW-0378">Hydrolase</keyword>
<evidence type="ECO:0000313" key="9">
    <source>
        <dbReference type="EMBL" id="GJE85013.1"/>
    </source>
</evidence>
<dbReference type="PANTHER" id="PTHR11207:SF0">
    <property type="entry name" value="RIBONUCLEASE 3"/>
    <property type="match status" value="1"/>
</dbReference>
<dbReference type="InterPro" id="IPR036389">
    <property type="entry name" value="RNase_III_sf"/>
</dbReference>
<dbReference type="GO" id="GO:0003723">
    <property type="term" value="F:RNA binding"/>
    <property type="evidence" value="ECO:0007669"/>
    <property type="project" value="UniProtKB-UniRule"/>
</dbReference>
<keyword evidence="1" id="KW-0540">Nuclease</keyword>
<dbReference type="InterPro" id="IPR014720">
    <property type="entry name" value="dsRBD_dom"/>
</dbReference>
<dbReference type="GO" id="GO:0006364">
    <property type="term" value="P:rRNA processing"/>
    <property type="evidence" value="ECO:0007669"/>
    <property type="project" value="TreeGrafter"/>
</dbReference>
<dbReference type="CDD" id="cd00593">
    <property type="entry name" value="RIBOc"/>
    <property type="match status" value="1"/>
</dbReference>
<reference evidence="9 10" key="1">
    <citation type="submission" date="2021-08" db="EMBL/GenBank/DDBJ databases">
        <title>Draft Genome Sequence of Phanerochaete sordida strain YK-624.</title>
        <authorList>
            <person name="Mori T."/>
            <person name="Dohra H."/>
            <person name="Suzuki T."/>
            <person name="Kawagishi H."/>
            <person name="Hirai H."/>
        </authorList>
    </citation>
    <scope>NUCLEOTIDE SEQUENCE [LARGE SCALE GENOMIC DNA]</scope>
    <source>
        <strain evidence="9 10">YK-624</strain>
    </source>
</reference>
<dbReference type="GO" id="GO:0004525">
    <property type="term" value="F:ribonuclease III activity"/>
    <property type="evidence" value="ECO:0007669"/>
    <property type="project" value="InterPro"/>
</dbReference>
<dbReference type="PROSITE" id="PS50137">
    <property type="entry name" value="DS_RBD"/>
    <property type="match status" value="1"/>
</dbReference>
<dbReference type="AlphaFoldDB" id="A0A9P3FYP1"/>
<dbReference type="SUPFAM" id="SSF69065">
    <property type="entry name" value="RNase III domain-like"/>
    <property type="match status" value="1"/>
</dbReference>
<keyword evidence="10" id="KW-1185">Reference proteome</keyword>
<sequence>MFLATSAMGRVRKPCLSPPIEPESLPPLPDIDSEEMRRQVFMHRSYYARPTNVFEDSPDDPSPDNEALEHLGDTVLNMLVTELIQEIYPHVRVGPSTKMRSLVVGNQTLAAITRMYKLNDRLCCHHAQEIALKASNNIQANIFEAYVGGLYTDRGMAGLADIKDWMRELFRPYLSEAYRVVRVEHGLSPDPEPTSPRMQNGALGAPSRLSPSIGHLSLFNQYVQQKNMAVEWVYKDSAGEGTRTTPVWIVRAMVDEQCLGRGRGNTKKAAKNEAAKQGLQMLGVYVPQPFSHPEA</sequence>
<dbReference type="GO" id="GO:0005654">
    <property type="term" value="C:nucleoplasm"/>
    <property type="evidence" value="ECO:0007669"/>
    <property type="project" value="TreeGrafter"/>
</dbReference>
<evidence type="ECO:0000256" key="3">
    <source>
        <dbReference type="ARBA" id="ARBA00022801"/>
    </source>
</evidence>
<organism evidence="9 10">
    <name type="scientific">Phanerochaete sordida</name>
    <dbReference type="NCBI Taxonomy" id="48140"/>
    <lineage>
        <taxon>Eukaryota</taxon>
        <taxon>Fungi</taxon>
        <taxon>Dikarya</taxon>
        <taxon>Basidiomycota</taxon>
        <taxon>Agaricomycotina</taxon>
        <taxon>Agaricomycetes</taxon>
        <taxon>Polyporales</taxon>
        <taxon>Phanerochaetaceae</taxon>
        <taxon>Phanerochaete</taxon>
    </lineage>
</organism>
<accession>A0A9P3FYP1</accession>
<feature type="domain" description="RNase III" evidence="8">
    <location>
        <begin position="31"/>
        <end position="155"/>
    </location>
</feature>
<dbReference type="PROSITE" id="PS50142">
    <property type="entry name" value="RNASE_3_2"/>
    <property type="match status" value="1"/>
</dbReference>
<evidence type="ECO:0000259" key="7">
    <source>
        <dbReference type="PROSITE" id="PS50137"/>
    </source>
</evidence>
<evidence type="ECO:0000256" key="4">
    <source>
        <dbReference type="ARBA" id="ARBA00022884"/>
    </source>
</evidence>
<dbReference type="Gene3D" id="1.10.1520.10">
    <property type="entry name" value="Ribonuclease III domain"/>
    <property type="match status" value="1"/>
</dbReference>
<dbReference type="Pfam" id="PF00636">
    <property type="entry name" value="Ribonuclease_3"/>
    <property type="match status" value="1"/>
</dbReference>
<dbReference type="Pfam" id="PF00035">
    <property type="entry name" value="dsrm"/>
    <property type="match status" value="1"/>
</dbReference>
<dbReference type="OrthoDB" id="2392202at2759"/>
<dbReference type="GO" id="GO:0006369">
    <property type="term" value="P:termination of RNA polymerase II transcription"/>
    <property type="evidence" value="ECO:0007669"/>
    <property type="project" value="TreeGrafter"/>
</dbReference>
<dbReference type="InterPro" id="IPR000999">
    <property type="entry name" value="RNase_III_dom"/>
</dbReference>
<dbReference type="Proteomes" id="UP000703269">
    <property type="component" value="Unassembled WGS sequence"/>
</dbReference>
<dbReference type="EMBL" id="BPQB01000001">
    <property type="protein sequence ID" value="GJE85013.1"/>
    <property type="molecule type" value="Genomic_DNA"/>
</dbReference>
<dbReference type="SUPFAM" id="SSF54768">
    <property type="entry name" value="dsRNA-binding domain-like"/>
    <property type="match status" value="1"/>
</dbReference>